<dbReference type="InterPro" id="IPR002563">
    <property type="entry name" value="Flavin_Rdtase-like_dom"/>
</dbReference>
<dbReference type="GO" id="GO:0042602">
    <property type="term" value="F:riboflavin reductase (NADPH) activity"/>
    <property type="evidence" value="ECO:0007669"/>
    <property type="project" value="TreeGrafter"/>
</dbReference>
<organism evidence="4 5">
    <name type="scientific">Lunasporangiospora selenospora</name>
    <dbReference type="NCBI Taxonomy" id="979761"/>
    <lineage>
        <taxon>Eukaryota</taxon>
        <taxon>Fungi</taxon>
        <taxon>Fungi incertae sedis</taxon>
        <taxon>Mucoromycota</taxon>
        <taxon>Mortierellomycotina</taxon>
        <taxon>Mortierellomycetes</taxon>
        <taxon>Mortierellales</taxon>
        <taxon>Mortierellaceae</taxon>
        <taxon>Lunasporangiospora</taxon>
    </lineage>
</organism>
<feature type="region of interest" description="Disordered" evidence="2">
    <location>
        <begin position="1"/>
        <end position="47"/>
    </location>
</feature>
<dbReference type="Gene3D" id="2.30.110.10">
    <property type="entry name" value="Electron Transport, Fmn-binding Protein, Chain A"/>
    <property type="match status" value="1"/>
</dbReference>
<evidence type="ECO:0000313" key="5">
    <source>
        <dbReference type="Proteomes" id="UP000780801"/>
    </source>
</evidence>
<dbReference type="InterPro" id="IPR012349">
    <property type="entry name" value="Split_barrel_FMN-bd"/>
</dbReference>
<evidence type="ECO:0000256" key="1">
    <source>
        <dbReference type="ARBA" id="ARBA00023002"/>
    </source>
</evidence>
<feature type="compositionally biased region" description="Basic and acidic residues" evidence="2">
    <location>
        <begin position="30"/>
        <end position="41"/>
    </location>
</feature>
<protein>
    <recommendedName>
        <fullName evidence="3">Flavin reductase like domain-containing protein</fullName>
    </recommendedName>
</protein>
<dbReference type="GO" id="GO:0010181">
    <property type="term" value="F:FMN binding"/>
    <property type="evidence" value="ECO:0007669"/>
    <property type="project" value="InterPro"/>
</dbReference>
<feature type="compositionally biased region" description="Low complexity" evidence="2">
    <location>
        <begin position="19"/>
        <end position="29"/>
    </location>
</feature>
<reference evidence="4" key="1">
    <citation type="journal article" date="2020" name="Fungal Divers.">
        <title>Resolving the Mortierellaceae phylogeny through synthesis of multi-gene phylogenetics and phylogenomics.</title>
        <authorList>
            <person name="Vandepol N."/>
            <person name="Liber J."/>
            <person name="Desiro A."/>
            <person name="Na H."/>
            <person name="Kennedy M."/>
            <person name="Barry K."/>
            <person name="Grigoriev I.V."/>
            <person name="Miller A.N."/>
            <person name="O'Donnell K."/>
            <person name="Stajich J.E."/>
            <person name="Bonito G."/>
        </authorList>
    </citation>
    <scope>NUCLEOTIDE SEQUENCE</scope>
    <source>
        <strain evidence="4">KOD1015</strain>
    </source>
</reference>
<keyword evidence="1" id="KW-0560">Oxidoreductase</keyword>
<dbReference type="OrthoDB" id="2015405at2759"/>
<comment type="caution">
    <text evidence="4">The sequence shown here is derived from an EMBL/GenBank/DDBJ whole genome shotgun (WGS) entry which is preliminary data.</text>
</comment>
<feature type="compositionally biased region" description="Polar residues" evidence="2">
    <location>
        <begin position="1"/>
        <end position="17"/>
    </location>
</feature>
<evidence type="ECO:0000256" key="2">
    <source>
        <dbReference type="SAM" id="MobiDB-lite"/>
    </source>
</evidence>
<dbReference type="EMBL" id="JAABOA010000853">
    <property type="protein sequence ID" value="KAF9582976.1"/>
    <property type="molecule type" value="Genomic_DNA"/>
</dbReference>
<evidence type="ECO:0000259" key="3">
    <source>
        <dbReference type="Pfam" id="PF01613"/>
    </source>
</evidence>
<dbReference type="PANTHER" id="PTHR30466">
    <property type="entry name" value="FLAVIN REDUCTASE"/>
    <property type="match status" value="1"/>
</dbReference>
<proteinExistence type="predicted"/>
<accession>A0A9P6FXM3</accession>
<gene>
    <name evidence="4" type="ORF">BGW38_010492</name>
</gene>
<keyword evidence="5" id="KW-1185">Reference proteome</keyword>
<dbReference type="PANTHER" id="PTHR30466:SF1">
    <property type="entry name" value="FMN REDUCTASE (NADH) RUTF"/>
    <property type="match status" value="1"/>
</dbReference>
<dbReference type="AlphaFoldDB" id="A0A9P6FXM3"/>
<feature type="domain" description="Flavin reductase like" evidence="3">
    <location>
        <begin position="41"/>
        <end position="115"/>
    </location>
</feature>
<dbReference type="InterPro" id="IPR050268">
    <property type="entry name" value="NADH-dep_flavin_reductase"/>
</dbReference>
<evidence type="ECO:0000313" key="4">
    <source>
        <dbReference type="EMBL" id="KAF9582976.1"/>
    </source>
</evidence>
<sequence length="120" mass="13419">MKQYVSEVSQHTLQQGPESVAASSSASSSKDSHGPHSHDTDNPDPFEILGFTLDPDTQIPVLNNTLGALRCKTHQVLMVGDHEMWIGHVEKVLHGEDPLLQNEPLLYHDRSYRKVGRRIL</sequence>
<dbReference type="SUPFAM" id="SSF50475">
    <property type="entry name" value="FMN-binding split barrel"/>
    <property type="match status" value="1"/>
</dbReference>
<dbReference type="Pfam" id="PF01613">
    <property type="entry name" value="Flavin_Reduct"/>
    <property type="match status" value="1"/>
</dbReference>
<dbReference type="Proteomes" id="UP000780801">
    <property type="component" value="Unassembled WGS sequence"/>
</dbReference>
<name>A0A9P6FXM3_9FUNG</name>